<proteinExistence type="predicted"/>
<evidence type="ECO:0000313" key="2">
    <source>
        <dbReference type="Proteomes" id="UP000240505"/>
    </source>
</evidence>
<organism evidence="1 2">
    <name type="scientific">Pseudoduganella armeniaca</name>
    <dbReference type="NCBI Taxonomy" id="2072590"/>
    <lineage>
        <taxon>Bacteria</taxon>
        <taxon>Pseudomonadati</taxon>
        <taxon>Pseudomonadota</taxon>
        <taxon>Betaproteobacteria</taxon>
        <taxon>Burkholderiales</taxon>
        <taxon>Oxalobacteraceae</taxon>
        <taxon>Telluria group</taxon>
        <taxon>Pseudoduganella</taxon>
    </lineage>
</organism>
<dbReference type="KEGG" id="masz:C9I28_17055"/>
<accession>A0A2R4CCE0</accession>
<dbReference type="EMBL" id="CP028324">
    <property type="protein sequence ID" value="AVR97158.1"/>
    <property type="molecule type" value="Genomic_DNA"/>
</dbReference>
<reference evidence="1 2" key="1">
    <citation type="submission" date="2018-03" db="EMBL/GenBank/DDBJ databases">
        <title>Massilia armeniaca sp. nov., isolated from desert soil.</title>
        <authorList>
            <person name="Huang H."/>
            <person name="Ren M."/>
        </authorList>
    </citation>
    <scope>NUCLEOTIDE SEQUENCE [LARGE SCALE GENOMIC DNA]</scope>
    <source>
        <strain evidence="1 2">ZMN-3</strain>
    </source>
</reference>
<sequence>MSGTILLSSSESLDVRTVDFLRLADALRKHKDASPLVGRLLEHVDVFGINMVCTDELSTGEFAEFAELLRRACPDGAVNCGTFDHFLQQLCDMVRADERMRQGKSA</sequence>
<gene>
    <name evidence="1" type="ORF">C9I28_17055</name>
</gene>
<dbReference type="Proteomes" id="UP000240505">
    <property type="component" value="Chromosome"/>
</dbReference>
<keyword evidence="2" id="KW-1185">Reference proteome</keyword>
<protein>
    <submittedName>
        <fullName evidence="1">Uncharacterized protein</fullName>
    </submittedName>
</protein>
<evidence type="ECO:0000313" key="1">
    <source>
        <dbReference type="EMBL" id="AVR97158.1"/>
    </source>
</evidence>
<dbReference type="AlphaFoldDB" id="A0A2R4CCE0"/>
<name>A0A2R4CCE0_9BURK</name>